<dbReference type="EMBL" id="WKMC01000002">
    <property type="protein sequence ID" value="MRZ49539.1"/>
    <property type="molecule type" value="Genomic_DNA"/>
</dbReference>
<name>A0A7K0HH05_PARDI</name>
<dbReference type="Pfam" id="PF15418">
    <property type="entry name" value="DUF4625"/>
    <property type="match status" value="1"/>
</dbReference>
<evidence type="ECO:0000313" key="1">
    <source>
        <dbReference type="EMBL" id="MRZ49539.1"/>
    </source>
</evidence>
<dbReference type="Proteomes" id="UP000441358">
    <property type="component" value="Unassembled WGS sequence"/>
</dbReference>
<dbReference type="InterPro" id="IPR027829">
    <property type="entry name" value="DUF4625"/>
</dbReference>
<evidence type="ECO:0000313" key="2">
    <source>
        <dbReference type="Proteomes" id="UP000441358"/>
    </source>
</evidence>
<protein>
    <submittedName>
        <fullName evidence="1">DUF4625 domain-containing protein</fullName>
    </submittedName>
</protein>
<gene>
    <name evidence="1" type="ORF">GKD66_04655</name>
</gene>
<accession>A0A7K0HH05</accession>
<organism evidence="1 2">
    <name type="scientific">Parabacteroides distasonis</name>
    <dbReference type="NCBI Taxonomy" id="823"/>
    <lineage>
        <taxon>Bacteria</taxon>
        <taxon>Pseudomonadati</taxon>
        <taxon>Bacteroidota</taxon>
        <taxon>Bacteroidia</taxon>
        <taxon>Bacteroidales</taxon>
        <taxon>Tannerellaceae</taxon>
        <taxon>Parabacteroides</taxon>
    </lineage>
</organism>
<dbReference type="PROSITE" id="PS51257">
    <property type="entry name" value="PROKAR_LIPOPROTEIN"/>
    <property type="match status" value="1"/>
</dbReference>
<comment type="caution">
    <text evidence="1">The sequence shown here is derived from an EMBL/GenBank/DDBJ whole genome shotgun (WGS) entry which is preliminary data.</text>
</comment>
<sequence length="155" mass="17780">MNYKVLFYCILSIILLSCNSDDDDKDMEKPSIDMTAESAFPTNCVVLLRGESFSFNARFADNVELGNYNLEIHNNFDHHSHSTENEECELDPKKQPVKPWIYNKDYPIPAGQISFTANDVIEIPANIDTGDYHFMIRLTDKAGWQQIKSVEVKIK</sequence>
<proteinExistence type="predicted"/>
<reference evidence="1 2" key="1">
    <citation type="journal article" date="2019" name="Nat. Med.">
        <title>A library of human gut bacterial isolates paired with longitudinal multiomics data enables mechanistic microbiome research.</title>
        <authorList>
            <person name="Poyet M."/>
            <person name="Groussin M."/>
            <person name="Gibbons S.M."/>
            <person name="Avila-Pacheco J."/>
            <person name="Jiang X."/>
            <person name="Kearney S.M."/>
            <person name="Perrotta A.R."/>
            <person name="Berdy B."/>
            <person name="Zhao S."/>
            <person name="Lieberman T.D."/>
            <person name="Swanson P.K."/>
            <person name="Smith M."/>
            <person name="Roesemann S."/>
            <person name="Alexander J.E."/>
            <person name="Rich S.A."/>
            <person name="Livny J."/>
            <person name="Vlamakis H."/>
            <person name="Clish C."/>
            <person name="Bullock K."/>
            <person name="Deik A."/>
            <person name="Scott J."/>
            <person name="Pierce K.A."/>
            <person name="Xavier R.J."/>
            <person name="Alm E.J."/>
        </authorList>
    </citation>
    <scope>NUCLEOTIDE SEQUENCE [LARGE SCALE GENOMIC DNA]</scope>
    <source>
        <strain evidence="1 2">BIOML-A32</strain>
    </source>
</reference>
<dbReference type="Gene3D" id="2.60.40.4140">
    <property type="match status" value="1"/>
</dbReference>
<dbReference type="AlphaFoldDB" id="A0A7K0HH05"/>